<evidence type="ECO:0000313" key="3">
    <source>
        <dbReference type="Proteomes" id="UP000019487"/>
    </source>
</evidence>
<dbReference type="GO" id="GO:0006508">
    <property type="term" value="P:proteolysis"/>
    <property type="evidence" value="ECO:0007669"/>
    <property type="project" value="UniProtKB-KW"/>
</dbReference>
<name>W9C105_SCLBF</name>
<feature type="region of interest" description="Disordered" evidence="1">
    <location>
        <begin position="24"/>
        <end position="46"/>
    </location>
</feature>
<organism evidence="2 3">
    <name type="scientific">Sclerotinia borealis (strain F-4128)</name>
    <dbReference type="NCBI Taxonomy" id="1432307"/>
    <lineage>
        <taxon>Eukaryota</taxon>
        <taxon>Fungi</taxon>
        <taxon>Dikarya</taxon>
        <taxon>Ascomycota</taxon>
        <taxon>Pezizomycotina</taxon>
        <taxon>Leotiomycetes</taxon>
        <taxon>Helotiales</taxon>
        <taxon>Sclerotiniaceae</taxon>
        <taxon>Sclerotinia</taxon>
    </lineage>
</organism>
<comment type="caution">
    <text evidence="2">The sequence shown here is derived from an EMBL/GenBank/DDBJ whole genome shotgun (WGS) entry which is preliminary data.</text>
</comment>
<dbReference type="GO" id="GO:0008237">
    <property type="term" value="F:metallopeptidase activity"/>
    <property type="evidence" value="ECO:0007669"/>
    <property type="project" value="UniProtKB-KW"/>
</dbReference>
<feature type="compositionally biased region" description="Basic and acidic residues" evidence="1">
    <location>
        <begin position="265"/>
        <end position="275"/>
    </location>
</feature>
<keyword evidence="2" id="KW-0482">Metalloprotease</keyword>
<accession>W9C105</accession>
<dbReference type="EMBL" id="AYSA01000862">
    <property type="protein sequence ID" value="ESZ89591.1"/>
    <property type="molecule type" value="Genomic_DNA"/>
</dbReference>
<proteinExistence type="predicted"/>
<reference evidence="2 3" key="1">
    <citation type="journal article" date="2014" name="Genome Announc.">
        <title>Draft genome sequence of Sclerotinia borealis, a psychrophilic plant pathogenic fungus.</title>
        <authorList>
            <person name="Mardanov A.V."/>
            <person name="Beletsky A.V."/>
            <person name="Kadnikov V.V."/>
            <person name="Ignatov A.N."/>
            <person name="Ravin N.V."/>
        </authorList>
    </citation>
    <scope>NUCLEOTIDE SEQUENCE [LARGE SCALE GENOMIC DNA]</scope>
    <source>
        <strain evidence="3">F-4157</strain>
    </source>
</reference>
<evidence type="ECO:0000313" key="2">
    <source>
        <dbReference type="EMBL" id="ESZ89591.1"/>
    </source>
</evidence>
<keyword evidence="3" id="KW-1185">Reference proteome</keyword>
<gene>
    <name evidence="2" type="ORF">SBOR_10027</name>
</gene>
<keyword evidence="2" id="KW-0645">Protease</keyword>
<keyword evidence="2" id="KW-0378">Hydrolase</keyword>
<sequence>MDFWRNGEVGLPLPYRHEFQMSISETDNSNAGTQKTKGKGKDAGRKRKRNIAPRMIGSADQFCIYNRADGKRAPVVLIEYKAPHKLPLADIVTGLKGVIQPATEIINKESDDCDFMSKTLIAAVITQLYPSMIGKGVQRGYIFTGQAIIFLNIQDNPTTVLYHLSIPQDDFQDKDEGSLHRTAVAQVAAFTLTALATELPGQSWHDATENLGTWDVEYIDILKSIPESARKAARTYLYKPGAWKPSSRSPIQTRARRSLATGCNDRADNPFRDNKDDDESPEGFITPTPSRANLPGI</sequence>
<protein>
    <submittedName>
        <fullName evidence="2">Metalloprotease m41 ftsh</fullName>
    </submittedName>
</protein>
<feature type="compositionally biased region" description="Polar residues" evidence="1">
    <location>
        <begin position="24"/>
        <end position="34"/>
    </location>
</feature>
<evidence type="ECO:0000256" key="1">
    <source>
        <dbReference type="SAM" id="MobiDB-lite"/>
    </source>
</evidence>
<dbReference type="HOGENOM" id="CLU_937381_0_0_1"/>
<dbReference type="Proteomes" id="UP000019487">
    <property type="component" value="Unassembled WGS sequence"/>
</dbReference>
<dbReference type="OrthoDB" id="3598149at2759"/>
<dbReference type="AlphaFoldDB" id="W9C105"/>
<feature type="region of interest" description="Disordered" evidence="1">
    <location>
        <begin position="245"/>
        <end position="297"/>
    </location>
</feature>